<proteinExistence type="predicted"/>
<dbReference type="CDD" id="cd20071">
    <property type="entry name" value="SET_SMYD"/>
    <property type="match status" value="1"/>
</dbReference>
<dbReference type="InterPro" id="IPR001214">
    <property type="entry name" value="SET_dom"/>
</dbReference>
<dbReference type="PANTHER" id="PTHR47332:SF4">
    <property type="entry name" value="SET DOMAIN-CONTAINING PROTEIN 5"/>
    <property type="match status" value="1"/>
</dbReference>
<evidence type="ECO:0000259" key="2">
    <source>
        <dbReference type="PROSITE" id="PS50280"/>
    </source>
</evidence>
<dbReference type="OrthoDB" id="265717at2759"/>
<dbReference type="InterPro" id="IPR046341">
    <property type="entry name" value="SET_dom_sf"/>
</dbReference>
<dbReference type="AlphaFoldDB" id="A0A6A5TVP1"/>
<dbReference type="SUPFAM" id="SSF82199">
    <property type="entry name" value="SET domain"/>
    <property type="match status" value="1"/>
</dbReference>
<dbReference type="EMBL" id="ML976991">
    <property type="protein sequence ID" value="KAF1956721.1"/>
    <property type="molecule type" value="Genomic_DNA"/>
</dbReference>
<gene>
    <name evidence="3" type="ORF">CC80DRAFT_516244</name>
</gene>
<name>A0A6A5TVP1_9PLEO</name>
<organism evidence="3 4">
    <name type="scientific">Byssothecium circinans</name>
    <dbReference type="NCBI Taxonomy" id="147558"/>
    <lineage>
        <taxon>Eukaryota</taxon>
        <taxon>Fungi</taxon>
        <taxon>Dikarya</taxon>
        <taxon>Ascomycota</taxon>
        <taxon>Pezizomycotina</taxon>
        <taxon>Dothideomycetes</taxon>
        <taxon>Pleosporomycetidae</taxon>
        <taxon>Pleosporales</taxon>
        <taxon>Massarineae</taxon>
        <taxon>Massarinaceae</taxon>
        <taxon>Byssothecium</taxon>
    </lineage>
</organism>
<dbReference type="Gene3D" id="2.170.270.10">
    <property type="entry name" value="SET domain"/>
    <property type="match status" value="1"/>
</dbReference>
<sequence length="334" mass="37636">MQSNRNSQVDKQVPDHPYHHLNIPDNAPFTLKASPGKGWGAFATKNIPKGSTILIEKPFFHIQKHHDFITEHDLRRAFQQLSPASKAQFSLLRDNASVYFTSMEGAFSENSFATTDPPGHGLYLLHSRFNHSCLPNAGVPIHKGTAMTSYAFSDILKGEEITICYNTDFGCRTREDRHLQLRFVCNCKACLPGTPFQTLSDMRRMLIRGLQYLLHGTDLDECVSSIIFDAELKRNAEAFNIPLSARLIYRLLTMVLLENEGLLDDFTVKRMEPGILPLALSFQTTSNLELAVLAVAQQRWIEKLCAALKLWGRKDEADRAVAIRLKISRGLPPL</sequence>
<evidence type="ECO:0000256" key="1">
    <source>
        <dbReference type="SAM" id="MobiDB-lite"/>
    </source>
</evidence>
<protein>
    <submittedName>
        <fullName evidence="3">SET domain-containing protein</fullName>
    </submittedName>
</protein>
<feature type="region of interest" description="Disordered" evidence="1">
    <location>
        <begin position="1"/>
        <end position="20"/>
    </location>
</feature>
<dbReference type="PANTHER" id="PTHR47332">
    <property type="entry name" value="SET DOMAIN-CONTAINING PROTEIN 5"/>
    <property type="match status" value="1"/>
</dbReference>
<feature type="domain" description="SET" evidence="2">
    <location>
        <begin position="27"/>
        <end position="166"/>
    </location>
</feature>
<reference evidence="3" key="1">
    <citation type="journal article" date="2020" name="Stud. Mycol.">
        <title>101 Dothideomycetes genomes: a test case for predicting lifestyles and emergence of pathogens.</title>
        <authorList>
            <person name="Haridas S."/>
            <person name="Albert R."/>
            <person name="Binder M."/>
            <person name="Bloem J."/>
            <person name="Labutti K."/>
            <person name="Salamov A."/>
            <person name="Andreopoulos B."/>
            <person name="Baker S."/>
            <person name="Barry K."/>
            <person name="Bills G."/>
            <person name="Bluhm B."/>
            <person name="Cannon C."/>
            <person name="Castanera R."/>
            <person name="Culley D."/>
            <person name="Daum C."/>
            <person name="Ezra D."/>
            <person name="Gonzalez J."/>
            <person name="Henrissat B."/>
            <person name="Kuo A."/>
            <person name="Liang C."/>
            <person name="Lipzen A."/>
            <person name="Lutzoni F."/>
            <person name="Magnuson J."/>
            <person name="Mondo S."/>
            <person name="Nolan M."/>
            <person name="Ohm R."/>
            <person name="Pangilinan J."/>
            <person name="Park H.-J."/>
            <person name="Ramirez L."/>
            <person name="Alfaro M."/>
            <person name="Sun H."/>
            <person name="Tritt A."/>
            <person name="Yoshinaga Y."/>
            <person name="Zwiers L.-H."/>
            <person name="Turgeon B."/>
            <person name="Goodwin S."/>
            <person name="Spatafora J."/>
            <person name="Crous P."/>
            <person name="Grigoriev I."/>
        </authorList>
    </citation>
    <scope>NUCLEOTIDE SEQUENCE</scope>
    <source>
        <strain evidence="3">CBS 675.92</strain>
    </source>
</reference>
<dbReference type="PROSITE" id="PS50280">
    <property type="entry name" value="SET"/>
    <property type="match status" value="1"/>
</dbReference>
<evidence type="ECO:0000313" key="3">
    <source>
        <dbReference type="EMBL" id="KAF1956721.1"/>
    </source>
</evidence>
<feature type="compositionally biased region" description="Polar residues" evidence="1">
    <location>
        <begin position="1"/>
        <end position="10"/>
    </location>
</feature>
<accession>A0A6A5TVP1</accession>
<keyword evidence="4" id="KW-1185">Reference proteome</keyword>
<dbReference type="InterPro" id="IPR053185">
    <property type="entry name" value="SET_domain_protein"/>
</dbReference>
<dbReference type="Pfam" id="PF00856">
    <property type="entry name" value="SET"/>
    <property type="match status" value="1"/>
</dbReference>
<evidence type="ECO:0000313" key="4">
    <source>
        <dbReference type="Proteomes" id="UP000800035"/>
    </source>
</evidence>
<dbReference type="SMART" id="SM00317">
    <property type="entry name" value="SET"/>
    <property type="match status" value="1"/>
</dbReference>
<dbReference type="Proteomes" id="UP000800035">
    <property type="component" value="Unassembled WGS sequence"/>
</dbReference>